<feature type="domain" description="N-acetyltransferase" evidence="1">
    <location>
        <begin position="2"/>
        <end position="63"/>
    </location>
</feature>
<dbReference type="InterPro" id="IPR016181">
    <property type="entry name" value="Acyl_CoA_acyltransferase"/>
</dbReference>
<dbReference type="Gene3D" id="3.40.630.30">
    <property type="match status" value="1"/>
</dbReference>
<dbReference type="Pfam" id="PF00583">
    <property type="entry name" value="Acetyltransf_1"/>
    <property type="match status" value="1"/>
</dbReference>
<dbReference type="SUPFAM" id="SSF55729">
    <property type="entry name" value="Acyl-CoA N-acyltransferases (Nat)"/>
    <property type="match status" value="1"/>
</dbReference>
<proteinExistence type="predicted"/>
<evidence type="ECO:0000259" key="1">
    <source>
        <dbReference type="Pfam" id="PF00583"/>
    </source>
</evidence>
<organism evidence="2 3">
    <name type="scientific">Enterococcus diestrammenae</name>
    <dbReference type="NCBI Taxonomy" id="1155073"/>
    <lineage>
        <taxon>Bacteria</taxon>
        <taxon>Bacillati</taxon>
        <taxon>Bacillota</taxon>
        <taxon>Bacilli</taxon>
        <taxon>Lactobacillales</taxon>
        <taxon>Enterococcaceae</taxon>
        <taxon>Enterococcus</taxon>
    </lineage>
</organism>
<accession>A0ABV0F192</accession>
<evidence type="ECO:0000313" key="2">
    <source>
        <dbReference type="EMBL" id="MEO1781824.1"/>
    </source>
</evidence>
<reference evidence="2 3" key="2">
    <citation type="submission" date="2024-02" db="EMBL/GenBank/DDBJ databases">
        <title>The Genome Sequence of Enterococcus diestrammenae JM9A.</title>
        <authorList>
            <person name="Earl A."/>
            <person name="Manson A."/>
            <person name="Gilmore M."/>
            <person name="Sanders J."/>
            <person name="Shea T."/>
            <person name="Howe W."/>
            <person name="Livny J."/>
            <person name="Cuomo C."/>
            <person name="Neafsey D."/>
            <person name="Birren B."/>
        </authorList>
    </citation>
    <scope>NUCLEOTIDE SEQUENCE [LARGE SCALE GENOMIC DNA]</scope>
    <source>
        <strain evidence="2 3">JM9A</strain>
    </source>
</reference>
<sequence>MGVLRYNLFWDQTPFLNLIYLAERYRSVGLGRQALASWEEKMIELGHQSVMTSTQADEMAQHFIEN</sequence>
<dbReference type="Proteomes" id="UP001429357">
    <property type="component" value="Unassembled WGS sequence"/>
</dbReference>
<gene>
    <name evidence="2" type="ORF">BAU18_001413</name>
</gene>
<name>A0ABV0F192_9ENTE</name>
<dbReference type="InterPro" id="IPR000182">
    <property type="entry name" value="GNAT_dom"/>
</dbReference>
<keyword evidence="3" id="KW-1185">Reference proteome</keyword>
<protein>
    <recommendedName>
        <fullName evidence="1">N-acetyltransferase domain-containing protein</fullName>
    </recommendedName>
</protein>
<evidence type="ECO:0000313" key="3">
    <source>
        <dbReference type="Proteomes" id="UP001429357"/>
    </source>
</evidence>
<dbReference type="EMBL" id="MAEI02000001">
    <property type="protein sequence ID" value="MEO1781824.1"/>
    <property type="molecule type" value="Genomic_DNA"/>
</dbReference>
<reference evidence="3" key="1">
    <citation type="submission" date="2016-06" db="EMBL/GenBank/DDBJ databases">
        <title>Four novel species of enterococci isolated from chicken manure.</title>
        <authorList>
            <person name="Van Tyne D."/>
        </authorList>
    </citation>
    <scope>NUCLEOTIDE SEQUENCE [LARGE SCALE GENOMIC DNA]</scope>
    <source>
        <strain evidence="3">JM9A</strain>
    </source>
</reference>
<comment type="caution">
    <text evidence="2">The sequence shown here is derived from an EMBL/GenBank/DDBJ whole genome shotgun (WGS) entry which is preliminary data.</text>
</comment>